<protein>
    <recommendedName>
        <fullName evidence="3">OmpR/PhoB-type domain-containing protein</fullName>
    </recommendedName>
</protein>
<dbReference type="CDD" id="cd00383">
    <property type="entry name" value="trans_reg_C"/>
    <property type="match status" value="1"/>
</dbReference>
<dbReference type="EMBL" id="CP013188">
    <property type="protein sequence ID" value="ALO44543.1"/>
    <property type="molecule type" value="Genomic_DNA"/>
</dbReference>
<dbReference type="GO" id="GO:0003677">
    <property type="term" value="F:DNA binding"/>
    <property type="evidence" value="ECO:0007669"/>
    <property type="project" value="UniProtKB-UniRule"/>
</dbReference>
<dbReference type="SUPFAM" id="SSF69322">
    <property type="entry name" value="Tricorn protease domain 2"/>
    <property type="match status" value="1"/>
</dbReference>
<dbReference type="PROSITE" id="PS51755">
    <property type="entry name" value="OMPR_PHOB"/>
    <property type="match status" value="1"/>
</dbReference>
<keyword evidence="5" id="KW-1185">Reference proteome</keyword>
<dbReference type="InterPro" id="IPR001867">
    <property type="entry name" value="OmpR/PhoB-type_DNA-bd"/>
</dbReference>
<dbReference type="SMART" id="SM00862">
    <property type="entry name" value="Trans_reg_C"/>
    <property type="match status" value="1"/>
</dbReference>
<name>A0A0S2K983_9GAMM</name>
<reference evidence="5" key="1">
    <citation type="submission" date="2015-11" db="EMBL/GenBank/DDBJ databases">
        <authorList>
            <person name="Kim K.M."/>
        </authorList>
    </citation>
    <scope>NUCLEOTIDE SEQUENCE [LARGE SCALE GENOMIC DNA]</scope>
    <source>
        <strain evidence="5">KCTC 12086</strain>
    </source>
</reference>
<evidence type="ECO:0000313" key="4">
    <source>
        <dbReference type="EMBL" id="ALO44543.1"/>
    </source>
</evidence>
<accession>A0A0S2K983</accession>
<dbReference type="AlphaFoldDB" id="A0A0S2K983"/>
<feature type="DNA-binding region" description="OmpR/PhoB-type" evidence="2">
    <location>
        <begin position="1"/>
        <end position="99"/>
    </location>
</feature>
<sequence length="720" mass="80945">MSSIQFGCCEFNQATQILTLEGKVVELDPRQLTLLEFFIANPERIVSRDELQQAIWKQVIVSDNAINKLVANLRKSLDDNPKSPLYIQTVPKQGYRFVAKIKEITVRVEKDHPETLKQHASFSKSAQKSRWPKIVASLCLCSFVVLMSYVAYSDNQPEPKYGHTQTLTRMTGFKQSPVVTLDQESVLFINFTEGEGQLFKGPVDLGKDDVQPIITPFSSITYLLGFDKSGQLVVRANKAGKCGWFKGLIESGDFVITEQSQLACPKRMLRDNEYTANTDSIYFINHSSQGYEANSLSYAHFDDVAFNTASLNLAKKWTASRFEIADNDVVLLAHTAIGHSGVFKLALSDITAKESELAFEDKNKARSHISPEFTLPYRSNNVAWSHDKKGVIYTNAPPATQLLYQSLETDVKPKLVASFSDYICCNIERINVNDDFVFTTEAADHNIEWLGKSENSGIDFEIDNSSSYDFIPAFANTSDDLYFLSKRSGKTQIYKQSAQSKAEQVSDFNAYLRFYGLALSPDDKWITSFESKVIWLLAADKNLADRTISLTGNILSLDWLSNQLFAVSVRENGQVRVDIYNTQMQKVHTLVGSERFEIDRVMSKRNGGRDVIMIVNERTLYDLPLSSIFDASTIDGSIDEASELVSLNEPIPLLAAVIDENQFLYPSEQRGKWMGVELTIGAEPHFLPFDIGRELTAKDGRFVHSKLVHLSSEVHRTLAQ</sequence>
<feature type="domain" description="OmpR/PhoB-type" evidence="3">
    <location>
        <begin position="1"/>
        <end position="99"/>
    </location>
</feature>
<evidence type="ECO:0000313" key="5">
    <source>
        <dbReference type="Proteomes" id="UP000061457"/>
    </source>
</evidence>
<keyword evidence="1 2" id="KW-0238">DNA-binding</keyword>
<dbReference type="PATRIC" id="fig|161398.10.peg.4178"/>
<dbReference type="SUPFAM" id="SSF46894">
    <property type="entry name" value="C-terminal effector domain of the bipartite response regulators"/>
    <property type="match status" value="1"/>
</dbReference>
<evidence type="ECO:0000256" key="1">
    <source>
        <dbReference type="ARBA" id="ARBA00023125"/>
    </source>
</evidence>
<evidence type="ECO:0000256" key="2">
    <source>
        <dbReference type="PROSITE-ProRule" id="PRU01091"/>
    </source>
</evidence>
<dbReference type="GO" id="GO:0000160">
    <property type="term" value="P:phosphorelay signal transduction system"/>
    <property type="evidence" value="ECO:0007669"/>
    <property type="project" value="InterPro"/>
</dbReference>
<evidence type="ECO:0000259" key="3">
    <source>
        <dbReference type="PROSITE" id="PS51755"/>
    </source>
</evidence>
<dbReference type="RefSeq" id="WP_058032390.1">
    <property type="nucleotide sequence ID" value="NZ_CP013188.1"/>
</dbReference>
<proteinExistence type="predicted"/>
<dbReference type="Gene3D" id="1.10.10.10">
    <property type="entry name" value="Winged helix-like DNA-binding domain superfamily/Winged helix DNA-binding domain"/>
    <property type="match status" value="1"/>
</dbReference>
<dbReference type="InterPro" id="IPR016032">
    <property type="entry name" value="Sig_transdc_resp-reg_C-effctor"/>
</dbReference>
<dbReference type="KEGG" id="pphe:PP2015_4075"/>
<dbReference type="InterPro" id="IPR036388">
    <property type="entry name" value="WH-like_DNA-bd_sf"/>
</dbReference>
<dbReference type="Pfam" id="PF00486">
    <property type="entry name" value="Trans_reg_C"/>
    <property type="match status" value="1"/>
</dbReference>
<dbReference type="InterPro" id="IPR011042">
    <property type="entry name" value="6-blade_b-propeller_TolB-like"/>
</dbReference>
<dbReference type="Gene3D" id="2.120.10.30">
    <property type="entry name" value="TolB, C-terminal domain"/>
    <property type="match status" value="1"/>
</dbReference>
<organism evidence="4 5">
    <name type="scientific">Pseudoalteromonas phenolica</name>
    <dbReference type="NCBI Taxonomy" id="161398"/>
    <lineage>
        <taxon>Bacteria</taxon>
        <taxon>Pseudomonadati</taxon>
        <taxon>Pseudomonadota</taxon>
        <taxon>Gammaproteobacteria</taxon>
        <taxon>Alteromonadales</taxon>
        <taxon>Pseudoalteromonadaceae</taxon>
        <taxon>Pseudoalteromonas</taxon>
    </lineage>
</organism>
<dbReference type="GO" id="GO:0006355">
    <property type="term" value="P:regulation of DNA-templated transcription"/>
    <property type="evidence" value="ECO:0007669"/>
    <property type="project" value="InterPro"/>
</dbReference>
<dbReference type="OrthoDB" id="7643467at2"/>
<gene>
    <name evidence="4" type="ORF">PP2015_4075</name>
</gene>
<dbReference type="Proteomes" id="UP000061457">
    <property type="component" value="Chromosome II"/>
</dbReference>